<dbReference type="AlphaFoldDB" id="A0A9P1ME09"/>
<comment type="caution">
    <text evidence="1">The sequence shown here is derived from an EMBL/GenBank/DDBJ whole genome shotgun (WGS) entry which is preliminary data.</text>
</comment>
<dbReference type="EMBL" id="CALLCH030000018">
    <property type="protein sequence ID" value="CAI4218411.1"/>
    <property type="molecule type" value="Genomic_DNA"/>
</dbReference>
<reference evidence="1" key="1">
    <citation type="submission" date="2022-11" db="EMBL/GenBank/DDBJ databases">
        <authorList>
            <person name="Scott C."/>
            <person name="Bruce N."/>
        </authorList>
    </citation>
    <scope>NUCLEOTIDE SEQUENCE</scope>
</reference>
<proteinExistence type="predicted"/>
<keyword evidence="2" id="KW-1185">Reference proteome</keyword>
<protein>
    <submittedName>
        <fullName evidence="1">Uncharacterized protein</fullName>
    </submittedName>
</protein>
<dbReference type="Proteomes" id="UP000838763">
    <property type="component" value="Unassembled WGS sequence"/>
</dbReference>
<dbReference type="OrthoDB" id="1658288at2759"/>
<gene>
    <name evidence="1" type="ORF">PPNO1_LOCUS7999</name>
</gene>
<evidence type="ECO:0000313" key="2">
    <source>
        <dbReference type="Proteomes" id="UP000838763"/>
    </source>
</evidence>
<accession>A0A9P1ME09</accession>
<sequence length="281" mass="31150">MDTIPTRRQIVGWCSAVTEHRGKLLRPESGTGCSGLNLATTRVSVMEKNILRSAYLLGFQGTGSELEGESAATVLTRPENSSINLFVDSISETNSGTHTKYYTLRDRVERVLDDLVTLIDYQDKIANQDGYWVASPLEDVKNGMKRKVVGYDLKDVVSFRGVSQRVEYFSNLGYGWTQYARAIKALVIFGRGFEDLIVPVDGQHSCTQWKVVPSGQNYLCATITTLRRIQIATPGPKPGRHELHGGISWSSPNRDVFTRCHCLNTETPRQAKPTSGLCSSS</sequence>
<evidence type="ECO:0000313" key="1">
    <source>
        <dbReference type="EMBL" id="CAI4218411.1"/>
    </source>
</evidence>
<organism evidence="1 2">
    <name type="scientific">Parascedosporium putredinis</name>
    <dbReference type="NCBI Taxonomy" id="1442378"/>
    <lineage>
        <taxon>Eukaryota</taxon>
        <taxon>Fungi</taxon>
        <taxon>Dikarya</taxon>
        <taxon>Ascomycota</taxon>
        <taxon>Pezizomycotina</taxon>
        <taxon>Sordariomycetes</taxon>
        <taxon>Hypocreomycetidae</taxon>
        <taxon>Microascales</taxon>
        <taxon>Microascaceae</taxon>
        <taxon>Parascedosporium</taxon>
    </lineage>
</organism>
<name>A0A9P1ME09_9PEZI</name>